<sequence>MAVIIKCVRCSEVRYGNDTLIRFYFWDFVCDAAICCKCVTPSEIGTTYYPLFMAIFSDVGIFTAMVSSAYQAVHSDCKPFKVIRSLRELVAWQPSDLSAHDMRYVKKVKRHCIEVDVTLKRALQSLHLLRRSVNSMKLSTFYEDTRDLEVMKSIVNTERQLEFMRIQYSNSGDIEWPEIYNITNYYFNNCVPTVRG</sequence>
<evidence type="ECO:0000313" key="1">
    <source>
        <dbReference type="Proteomes" id="UP000492821"/>
    </source>
</evidence>
<proteinExistence type="predicted"/>
<accession>A0A7E4VPK3</accession>
<reference evidence="1" key="1">
    <citation type="journal article" date="2013" name="Genetics">
        <title>The draft genome and transcriptome of Panagrellus redivivus are shaped by the harsh demands of a free-living lifestyle.</title>
        <authorList>
            <person name="Srinivasan J."/>
            <person name="Dillman A.R."/>
            <person name="Macchietto M.G."/>
            <person name="Heikkinen L."/>
            <person name="Lakso M."/>
            <person name="Fracchia K.M."/>
            <person name="Antoshechkin I."/>
            <person name="Mortazavi A."/>
            <person name="Wong G."/>
            <person name="Sternberg P.W."/>
        </authorList>
    </citation>
    <scope>NUCLEOTIDE SEQUENCE [LARGE SCALE GENOMIC DNA]</scope>
    <source>
        <strain evidence="1">MT8872</strain>
    </source>
</reference>
<protein>
    <submittedName>
        <fullName evidence="2">ORF4</fullName>
    </submittedName>
</protein>
<dbReference type="WBParaSite" id="Pan_g23622.t1">
    <property type="protein sequence ID" value="Pan_g23622.t1"/>
    <property type="gene ID" value="Pan_g23622"/>
</dbReference>
<evidence type="ECO:0000313" key="2">
    <source>
        <dbReference type="WBParaSite" id="Pan_g23622.t1"/>
    </source>
</evidence>
<dbReference type="Proteomes" id="UP000492821">
    <property type="component" value="Unassembled WGS sequence"/>
</dbReference>
<organism evidence="1 2">
    <name type="scientific">Panagrellus redivivus</name>
    <name type="common">Microworm</name>
    <dbReference type="NCBI Taxonomy" id="6233"/>
    <lineage>
        <taxon>Eukaryota</taxon>
        <taxon>Metazoa</taxon>
        <taxon>Ecdysozoa</taxon>
        <taxon>Nematoda</taxon>
        <taxon>Chromadorea</taxon>
        <taxon>Rhabditida</taxon>
        <taxon>Tylenchina</taxon>
        <taxon>Panagrolaimomorpha</taxon>
        <taxon>Panagrolaimoidea</taxon>
        <taxon>Panagrolaimidae</taxon>
        <taxon>Panagrellus</taxon>
    </lineage>
</organism>
<dbReference type="AlphaFoldDB" id="A0A7E4VPK3"/>
<reference evidence="2" key="2">
    <citation type="submission" date="2020-10" db="UniProtKB">
        <authorList>
            <consortium name="WormBaseParasite"/>
        </authorList>
    </citation>
    <scope>IDENTIFICATION</scope>
</reference>
<name>A0A7E4VPK3_PANRE</name>
<keyword evidence="1" id="KW-1185">Reference proteome</keyword>